<dbReference type="Proteomes" id="UP000826462">
    <property type="component" value="Chromosome 1"/>
</dbReference>
<comment type="subcellular location">
    <subcellularLocation>
        <location evidence="3">Periplasm</location>
    </subcellularLocation>
</comment>
<dbReference type="PANTHER" id="PTHR42838">
    <property type="entry name" value="CYTOCHROME C OXIDASE SUBUNIT II"/>
    <property type="match status" value="1"/>
</dbReference>
<evidence type="ECO:0000256" key="3">
    <source>
        <dbReference type="ARBA" id="ARBA00004418"/>
    </source>
</evidence>
<evidence type="ECO:0000256" key="11">
    <source>
        <dbReference type="ARBA" id="ARBA00023008"/>
    </source>
</evidence>
<comment type="subunit">
    <text evidence="7">Homodimer.</text>
</comment>
<evidence type="ECO:0000313" key="17">
    <source>
        <dbReference type="EMBL" id="QYD70558.1"/>
    </source>
</evidence>
<sequence length="148" mass="15444">MQKPIETAARRAEPAGKSAGKASGEPAAANLARRRWLMLTGAAAALAAMSRIPARAAAPRVIQVHAKRFVFTPSQIKLAPHEAVVFELTAEDVPMGFSIPQYGVRVDVPPGAPVRLAAQAGDAGTVEFLCDIFCGSGHETMNGTLIVG</sequence>
<dbReference type="SUPFAM" id="SSF49503">
    <property type="entry name" value="Cupredoxins"/>
    <property type="match status" value="1"/>
</dbReference>
<keyword evidence="18" id="KW-1185">Reference proteome</keyword>
<evidence type="ECO:0000256" key="14">
    <source>
        <dbReference type="ARBA" id="ARBA00049555"/>
    </source>
</evidence>
<evidence type="ECO:0000256" key="15">
    <source>
        <dbReference type="SAM" id="MobiDB-lite"/>
    </source>
</evidence>
<evidence type="ECO:0000313" key="18">
    <source>
        <dbReference type="Proteomes" id="UP000826462"/>
    </source>
</evidence>
<dbReference type="InterPro" id="IPR028096">
    <property type="entry name" value="EfeO_Cupredoxin"/>
</dbReference>
<proteinExistence type="inferred from homology"/>
<accession>A0ABX8UNH3</accession>
<name>A0ABX8UNH3_9BURK</name>
<dbReference type="PANTHER" id="PTHR42838:SF2">
    <property type="entry name" value="NITROUS-OXIDE REDUCTASE"/>
    <property type="match status" value="1"/>
</dbReference>
<comment type="catalytic activity">
    <reaction evidence="14">
        <text>N2 + 2 Fe(III)-[cytochrome c] + H2O = nitrous oxide + 2 Fe(II)-[cytochrome c] + 2 H(+)</text>
        <dbReference type="Rhea" id="RHEA:43108"/>
        <dbReference type="Rhea" id="RHEA-COMP:10350"/>
        <dbReference type="Rhea" id="RHEA-COMP:14399"/>
        <dbReference type="ChEBI" id="CHEBI:15377"/>
        <dbReference type="ChEBI" id="CHEBI:15378"/>
        <dbReference type="ChEBI" id="CHEBI:17045"/>
        <dbReference type="ChEBI" id="CHEBI:17997"/>
        <dbReference type="ChEBI" id="CHEBI:29033"/>
        <dbReference type="ChEBI" id="CHEBI:29034"/>
        <dbReference type="EC" id="1.7.2.4"/>
    </reaction>
</comment>
<dbReference type="InterPro" id="IPR006311">
    <property type="entry name" value="TAT_signal"/>
</dbReference>
<keyword evidence="11" id="KW-0186">Copper</keyword>
<dbReference type="InterPro" id="IPR002429">
    <property type="entry name" value="CcO_II-like_C"/>
</dbReference>
<feature type="region of interest" description="Disordered" evidence="15">
    <location>
        <begin position="1"/>
        <end position="27"/>
    </location>
</feature>
<evidence type="ECO:0000256" key="2">
    <source>
        <dbReference type="ARBA" id="ARBA00003034"/>
    </source>
</evidence>
<dbReference type="EC" id="1.7.2.4" evidence="8"/>
<dbReference type="PROSITE" id="PS51318">
    <property type="entry name" value="TAT"/>
    <property type="match status" value="1"/>
</dbReference>
<evidence type="ECO:0000256" key="5">
    <source>
        <dbReference type="ARBA" id="ARBA00006790"/>
    </source>
</evidence>
<dbReference type="InterPro" id="IPR051403">
    <property type="entry name" value="NosZ/Cyto_c_oxidase_sub2"/>
</dbReference>
<evidence type="ECO:0000256" key="7">
    <source>
        <dbReference type="ARBA" id="ARBA00011738"/>
    </source>
</evidence>
<organism evidence="17 18">
    <name type="scientific">Paraburkholderia edwinii</name>
    <dbReference type="NCBI Taxonomy" id="2861782"/>
    <lineage>
        <taxon>Bacteria</taxon>
        <taxon>Pseudomonadati</taxon>
        <taxon>Pseudomonadota</taxon>
        <taxon>Betaproteobacteria</taxon>
        <taxon>Burkholderiales</taxon>
        <taxon>Burkholderiaceae</taxon>
        <taxon>Paraburkholderia</taxon>
    </lineage>
</organism>
<evidence type="ECO:0000256" key="13">
    <source>
        <dbReference type="ARBA" id="ARBA00032847"/>
    </source>
</evidence>
<evidence type="ECO:0000256" key="9">
    <source>
        <dbReference type="ARBA" id="ARBA00016560"/>
    </source>
</evidence>
<comment type="cofactor">
    <cofactor evidence="1">
        <name>Ca(2+)</name>
        <dbReference type="ChEBI" id="CHEBI:29108"/>
    </cofactor>
</comment>
<reference evidence="17 18" key="1">
    <citation type="submission" date="2021-07" db="EMBL/GenBank/DDBJ databases">
        <title>Paraburkholderia edwinii protects Aspergillus sp. from phenazines by acting as a toxin sponge.</title>
        <authorList>
            <person name="Dahlstrom K.M."/>
            <person name="Newman D.K."/>
        </authorList>
    </citation>
    <scope>NUCLEOTIDE SEQUENCE [LARGE SCALE GENOMIC DNA]</scope>
    <source>
        <strain evidence="17 18">Pe01</strain>
    </source>
</reference>
<keyword evidence="10" id="KW-0479">Metal-binding</keyword>
<dbReference type="InterPro" id="IPR008972">
    <property type="entry name" value="Cupredoxin"/>
</dbReference>
<evidence type="ECO:0000256" key="12">
    <source>
        <dbReference type="ARBA" id="ARBA00031077"/>
    </source>
</evidence>
<evidence type="ECO:0000259" key="16">
    <source>
        <dbReference type="PROSITE" id="PS50857"/>
    </source>
</evidence>
<evidence type="ECO:0000256" key="1">
    <source>
        <dbReference type="ARBA" id="ARBA00001913"/>
    </source>
</evidence>
<evidence type="ECO:0000256" key="8">
    <source>
        <dbReference type="ARBA" id="ARBA00011896"/>
    </source>
</evidence>
<feature type="domain" description="Cytochrome oxidase subunit II copper A binding" evidence="16">
    <location>
        <begin position="24"/>
        <end position="148"/>
    </location>
</feature>
<comment type="similarity">
    <text evidence="5">In the C-terminal section; belongs to the cytochrome c oxidase subunit 2 family.</text>
</comment>
<evidence type="ECO:0000256" key="6">
    <source>
        <dbReference type="ARBA" id="ARBA00010372"/>
    </source>
</evidence>
<gene>
    <name evidence="17" type="ORF">KZJ38_09880</name>
</gene>
<comment type="function">
    <text evidence="2">Nitrous-oxide reductase is part of a bacterial respiratory system which is activated under anaerobic conditions in the presence of nitrate or nitrous oxide.</text>
</comment>
<dbReference type="PROSITE" id="PS50857">
    <property type="entry name" value="COX2_CUA"/>
    <property type="match status" value="1"/>
</dbReference>
<protein>
    <recommendedName>
        <fullName evidence="9">Nitrous-oxide reductase</fullName>
        <ecNumber evidence="8">1.7.2.4</ecNumber>
    </recommendedName>
    <alternativeName>
        <fullName evidence="12">N(2)OR</fullName>
    </alternativeName>
    <alternativeName>
        <fullName evidence="13">N2O reductase</fullName>
    </alternativeName>
</protein>
<dbReference type="Gene3D" id="2.60.40.420">
    <property type="entry name" value="Cupredoxins - blue copper proteins"/>
    <property type="match status" value="1"/>
</dbReference>
<evidence type="ECO:0000256" key="4">
    <source>
        <dbReference type="ARBA" id="ARBA00004779"/>
    </source>
</evidence>
<comment type="similarity">
    <text evidence="6">Belongs to the NosZ family.</text>
</comment>
<comment type="pathway">
    <text evidence="4">Nitrogen metabolism; nitrate reduction (denitrification); dinitrogen from nitrate: step 4/4.</text>
</comment>
<dbReference type="EMBL" id="CP080095">
    <property type="protein sequence ID" value="QYD70558.1"/>
    <property type="molecule type" value="Genomic_DNA"/>
</dbReference>
<dbReference type="Pfam" id="PF13473">
    <property type="entry name" value="Cupredoxin_1"/>
    <property type="match status" value="1"/>
</dbReference>
<evidence type="ECO:0000256" key="10">
    <source>
        <dbReference type="ARBA" id="ARBA00022723"/>
    </source>
</evidence>